<comment type="similarity">
    <text evidence="2 11">Belongs to the ATPase B chain family.</text>
</comment>
<dbReference type="InterPro" id="IPR034679">
    <property type="entry name" value="ATP_synth_b"/>
</dbReference>
<dbReference type="HAMAP" id="MF_01398">
    <property type="entry name" value="ATP_synth_b_bprime"/>
    <property type="match status" value="1"/>
</dbReference>
<evidence type="ECO:0000256" key="4">
    <source>
        <dbReference type="ARBA" id="ARBA00022547"/>
    </source>
</evidence>
<dbReference type="EMBL" id="EF082890">
    <property type="protein sequence ID" value="ABK22241.1"/>
    <property type="molecule type" value="mRNA"/>
</dbReference>
<dbReference type="Pfam" id="PF00430">
    <property type="entry name" value="ATP-synt_B"/>
    <property type="match status" value="1"/>
</dbReference>
<dbReference type="PANTHER" id="PTHR33445:SF2">
    <property type="entry name" value="ATP SYNTHASE SUBUNIT B', CHLOROPLASTIC"/>
    <property type="match status" value="1"/>
</dbReference>
<dbReference type="PANTHER" id="PTHR33445">
    <property type="entry name" value="ATP SYNTHASE SUBUNIT B', CHLOROPLASTIC"/>
    <property type="match status" value="1"/>
</dbReference>
<organism evidence="14">
    <name type="scientific">Picea sitchensis</name>
    <name type="common">Sitka spruce</name>
    <name type="synonym">Pinus sitchensis</name>
    <dbReference type="NCBI Taxonomy" id="3332"/>
    <lineage>
        <taxon>Eukaryota</taxon>
        <taxon>Viridiplantae</taxon>
        <taxon>Streptophyta</taxon>
        <taxon>Embryophyta</taxon>
        <taxon>Tracheophyta</taxon>
        <taxon>Spermatophyta</taxon>
        <taxon>Pinopsida</taxon>
        <taxon>Pinidae</taxon>
        <taxon>Conifers I</taxon>
        <taxon>Pinales</taxon>
        <taxon>Pinaceae</taxon>
        <taxon>Picea</taxon>
    </lineage>
</organism>
<sequence>MAATALMATPLIPTLKLARKTTSTISASHCRPLIQAQQQKPQIINWATSIKIPAALRNGCLIAMNTAMVALPALAEETEKAKLFDFNLTLPIIIGEFLLLMVALDAIWFKPIGKFMDDRDEAIRQKLLSVRDNSSEIKKLQEEAEAVLKVARAEVSAKLNQMKKEMSAELDEKLRESRGRVEKELALALEKLEAQKQETLRSLDKQIDTLSEDIVRKVLPFKI</sequence>
<evidence type="ECO:0000256" key="7">
    <source>
        <dbReference type="ARBA" id="ARBA00022989"/>
    </source>
</evidence>
<dbReference type="AlphaFoldDB" id="A9NNN0"/>
<evidence type="ECO:0000313" key="14">
    <source>
        <dbReference type="EMBL" id="ABK22241.1"/>
    </source>
</evidence>
<name>A9NNN0_PICSI</name>
<feature type="coiled-coil region" evidence="12">
    <location>
        <begin position="152"/>
        <end position="213"/>
    </location>
</feature>
<dbReference type="GO" id="GO:0045259">
    <property type="term" value="C:proton-transporting ATP synthase complex"/>
    <property type="evidence" value="ECO:0007669"/>
    <property type="project" value="UniProtKB-KW"/>
</dbReference>
<evidence type="ECO:0000256" key="3">
    <source>
        <dbReference type="ARBA" id="ARBA00022448"/>
    </source>
</evidence>
<evidence type="ECO:0000256" key="6">
    <source>
        <dbReference type="ARBA" id="ARBA00022781"/>
    </source>
</evidence>
<evidence type="ECO:0000256" key="5">
    <source>
        <dbReference type="ARBA" id="ARBA00022692"/>
    </source>
</evidence>
<dbReference type="CDD" id="cd06503">
    <property type="entry name" value="ATP-synt_Fo_b"/>
    <property type="match status" value="1"/>
</dbReference>
<evidence type="ECO:0000256" key="11">
    <source>
        <dbReference type="RuleBase" id="RU003848"/>
    </source>
</evidence>
<keyword evidence="6 11" id="KW-0375">Hydrogen ion transport</keyword>
<dbReference type="InterPro" id="IPR002146">
    <property type="entry name" value="ATP_synth_b/b'su_bac/chlpt"/>
</dbReference>
<dbReference type="GO" id="GO:0015986">
    <property type="term" value="P:proton motive force-driven ATP synthesis"/>
    <property type="evidence" value="ECO:0007669"/>
    <property type="project" value="InterPro"/>
</dbReference>
<keyword evidence="12" id="KW-0175">Coiled coil</keyword>
<comment type="function">
    <text evidence="10">F(1)F(0) ATP synthase produces ATP from ADP in the presence of a proton or sodium gradient. F-type ATPases consist of two structural domains, F(1) containing the extramembraneous catalytic core and F(0) containing the membrane proton channel, linked together by a central stalk and a peripheral stalk. During catalysis, ATP synthesis in the catalytic domain of F(1) is coupled via a rotary mechanism of the central stalk subunits to proton translocation.</text>
</comment>
<evidence type="ECO:0000256" key="13">
    <source>
        <dbReference type="SAM" id="Phobius"/>
    </source>
</evidence>
<keyword evidence="3 11" id="KW-0813">Transport</keyword>
<feature type="transmembrane region" description="Helical" evidence="13">
    <location>
        <begin position="86"/>
        <end position="109"/>
    </location>
</feature>
<accession>A9NNN0</accession>
<keyword evidence="4 11" id="KW-0138">CF(0)</keyword>
<evidence type="ECO:0000256" key="1">
    <source>
        <dbReference type="ARBA" id="ARBA00004167"/>
    </source>
</evidence>
<proteinExistence type="evidence at transcript level"/>
<protein>
    <recommendedName>
        <fullName evidence="15">ATP synthase subunit b', chloroplastic</fullName>
    </recommendedName>
</protein>
<evidence type="ECO:0000256" key="12">
    <source>
        <dbReference type="SAM" id="Coils"/>
    </source>
</evidence>
<keyword evidence="5 11" id="KW-0812">Transmembrane</keyword>
<comment type="subcellular location">
    <subcellularLocation>
        <location evidence="1">Membrane</location>
        <topology evidence="1">Single-pass membrane protein</topology>
    </subcellularLocation>
</comment>
<dbReference type="HAMAP" id="MF_01399">
    <property type="entry name" value="ATP_synth_bprime"/>
    <property type="match status" value="1"/>
</dbReference>
<reference evidence="14" key="1">
    <citation type="journal article" date="2008" name="BMC Genomics">
        <title>A conifer genomics resource of 200,000 spruce (Picea spp.) ESTs and 6,464 high-quality, sequence-finished full-length cDNAs for Sitka spruce (Picea sitchensis).</title>
        <authorList>
            <person name="Ralph S.G."/>
            <person name="Chun H.J."/>
            <person name="Kolosova N."/>
            <person name="Cooper D."/>
            <person name="Oddy C."/>
            <person name="Ritland C.E."/>
            <person name="Kirkpatrick R."/>
            <person name="Moore R."/>
            <person name="Barber S."/>
            <person name="Holt R.A."/>
            <person name="Jones S.J."/>
            <person name="Marra M.A."/>
            <person name="Douglas C.J."/>
            <person name="Ritland K."/>
            <person name="Bohlmann J."/>
        </authorList>
    </citation>
    <scope>NUCLEOTIDE SEQUENCE</scope>
    <source>
        <tissue evidence="14">Green portion of the leader tissue</tissue>
    </source>
</reference>
<evidence type="ECO:0000256" key="2">
    <source>
        <dbReference type="ARBA" id="ARBA00005513"/>
    </source>
</evidence>
<evidence type="ECO:0008006" key="15">
    <source>
        <dbReference type="Google" id="ProtNLM"/>
    </source>
</evidence>
<evidence type="ECO:0000256" key="9">
    <source>
        <dbReference type="ARBA" id="ARBA00023136"/>
    </source>
</evidence>
<evidence type="ECO:0000256" key="8">
    <source>
        <dbReference type="ARBA" id="ARBA00023065"/>
    </source>
</evidence>
<keyword evidence="8 11" id="KW-0406">Ion transport</keyword>
<dbReference type="InterPro" id="IPR050059">
    <property type="entry name" value="ATP_synthase_B_chain"/>
</dbReference>
<dbReference type="OMA" id="PLMAIQF"/>
<keyword evidence="7 13" id="KW-1133">Transmembrane helix</keyword>
<dbReference type="GO" id="GO:0046961">
    <property type="term" value="F:proton-transporting ATPase activity, rotational mechanism"/>
    <property type="evidence" value="ECO:0007669"/>
    <property type="project" value="TreeGrafter"/>
</dbReference>
<keyword evidence="9 13" id="KW-0472">Membrane</keyword>
<evidence type="ECO:0000256" key="10">
    <source>
        <dbReference type="ARBA" id="ARBA00025198"/>
    </source>
</evidence>